<evidence type="ECO:0000256" key="4">
    <source>
        <dbReference type="ARBA" id="ARBA00022989"/>
    </source>
</evidence>
<feature type="transmembrane region" description="Helical" evidence="8">
    <location>
        <begin position="562"/>
        <end position="583"/>
    </location>
</feature>
<comment type="similarity">
    <text evidence="2">Belongs to the patched family.</text>
</comment>
<evidence type="ECO:0000256" key="3">
    <source>
        <dbReference type="ARBA" id="ARBA00022692"/>
    </source>
</evidence>
<evidence type="ECO:0000256" key="7">
    <source>
        <dbReference type="SAM" id="MobiDB-lite"/>
    </source>
</evidence>
<dbReference type="PANTHER" id="PTHR10796">
    <property type="entry name" value="PATCHED-RELATED"/>
    <property type="match status" value="1"/>
</dbReference>
<name>A0AAD4QZY9_9BILA</name>
<dbReference type="Proteomes" id="UP001201812">
    <property type="component" value="Unassembled WGS sequence"/>
</dbReference>
<dbReference type="SUPFAM" id="SSF82866">
    <property type="entry name" value="Multidrug efflux transporter AcrB transmembrane domain"/>
    <property type="match status" value="2"/>
</dbReference>
<dbReference type="GO" id="GO:0018996">
    <property type="term" value="P:molting cycle, collagen and cuticulin-based cuticle"/>
    <property type="evidence" value="ECO:0007669"/>
    <property type="project" value="TreeGrafter"/>
</dbReference>
<dbReference type="GO" id="GO:0030659">
    <property type="term" value="C:cytoplasmic vesicle membrane"/>
    <property type="evidence" value="ECO:0007669"/>
    <property type="project" value="TreeGrafter"/>
</dbReference>
<feature type="region of interest" description="Disordered" evidence="7">
    <location>
        <begin position="505"/>
        <end position="529"/>
    </location>
</feature>
<gene>
    <name evidence="10" type="ORF">DdX_16334</name>
</gene>
<feature type="domain" description="SSD" evidence="9">
    <location>
        <begin position="326"/>
        <end position="492"/>
    </location>
</feature>
<keyword evidence="3 8" id="KW-0812">Transmembrane</keyword>
<feature type="transmembrane region" description="Helical" evidence="8">
    <location>
        <begin position="857"/>
        <end position="880"/>
    </location>
</feature>
<protein>
    <submittedName>
        <fullName evidence="10">Patched family domain-containing protein</fullName>
    </submittedName>
</protein>
<dbReference type="Pfam" id="PF02460">
    <property type="entry name" value="Patched"/>
    <property type="match status" value="1"/>
</dbReference>
<evidence type="ECO:0000256" key="5">
    <source>
        <dbReference type="ARBA" id="ARBA00023136"/>
    </source>
</evidence>
<sequence length="1019" mass="114653">MSKVSPEKTDPFPMVNGTPKHIHKKVYSNAISFSALLNRRVQRFYRWWAHFVSRNAWRLIVFCIVLTIICGAKMVTTKRKNNIRGYTPYGSRALHEFDVRDEFFNQNGFGFRFFVLLVPKDNSTSQKNNMLTEEALEEAVEVDDFIQNNFTIYNHVSKEQESFNQICRRFCTINEPVRLFHIGLQQQNEQLQKGEPLNRRIILDYPTMTMFGQEVSLQPNFFGIHFWNETTDDKGNLSNETALAKPSVLRSVSNMARAEMIVLLYRAERIGGWSDDEIMNYEMNVSNYFKNEYVGKHLRVMTISTSYVNKEVERAGKLLMPFVGIGFLVMSAFSLLTCTLAALYMKQVSVYRMPLTILGCICPFMASCTALGLLFFAGLRNSSILGVVPFLLLAIGVDDAFLTIHAWQKLYKRDGERKPGQSVDEFVVNKLAMVLEDTGPAILISALTNILADSIGAFTGSPEITLLCVANIMAIAVDFLFHITFFCSFLAILAKREELSKQANELDGKKPLENGSASSGESDKESGNFKSTIPIDLPRRDHFNALFNTFVDGYVKVITNSFVALIVCIFWTCLIVVCFRGMLNFEINLTTQKLFPRDSPLLEIENLREEKILPFYSTAQLFINKPGNLSDPVRRSHLDQLVQEMESLPYAYGDSHSTMHFLRDFEIFSKSLREDDEAMDGEGDSSNAQDLLEGAPENATLENSAAIAKIDTLPHAGSAALSSDKENVPLNVESDLGIFLAWPEYGHWKGLLNYHKEDPQSNGSSGPPRYVVDSFMITVAYRGHELKEWSTRAHQLGEWRRVVDKYADEFNVTVLHDDGLYLDLLENMITDIWQSLLGTLFCMAGLCAVFMFANGGLLVVIVAVCVIASVMIVTLGLLALNGLTMDPVVMAAVIVAIGFSVDQPTHVAYHFYTAEIQPENKKSKRSIIEQRVRHSFHSVGWPAIQASSCTAICILCLLLVPLYIASVFAQVMCLAIILCAIHSLVLLPAMLTLPHKLLSLWHRRSDTYDVQKQQPSSPQ</sequence>
<dbReference type="InterPro" id="IPR000731">
    <property type="entry name" value="SSD"/>
</dbReference>
<evidence type="ECO:0000256" key="1">
    <source>
        <dbReference type="ARBA" id="ARBA00004141"/>
    </source>
</evidence>
<feature type="transmembrane region" description="Helical" evidence="8">
    <location>
        <begin position="318"/>
        <end position="343"/>
    </location>
</feature>
<feature type="transmembrane region" description="Helical" evidence="8">
    <location>
        <begin position="464"/>
        <end position="493"/>
    </location>
</feature>
<comment type="caution">
    <text evidence="10">The sequence shown here is derived from an EMBL/GenBank/DDBJ whole genome shotgun (WGS) entry which is preliminary data.</text>
</comment>
<feature type="transmembrane region" description="Helical" evidence="8">
    <location>
        <begin position="943"/>
        <end position="964"/>
    </location>
</feature>
<dbReference type="EMBL" id="JAKKPZ010000128">
    <property type="protein sequence ID" value="KAI1701030.1"/>
    <property type="molecule type" value="Genomic_DNA"/>
</dbReference>
<keyword evidence="4 8" id="KW-1133">Transmembrane helix</keyword>
<accession>A0AAD4QZY9</accession>
<dbReference type="InterPro" id="IPR051697">
    <property type="entry name" value="Patched_domain-protein"/>
</dbReference>
<keyword evidence="11" id="KW-1185">Reference proteome</keyword>
<reference evidence="10" key="1">
    <citation type="submission" date="2022-01" db="EMBL/GenBank/DDBJ databases">
        <title>Genome Sequence Resource for Two Populations of Ditylenchus destructor, the Migratory Endoparasitic Phytonematode.</title>
        <authorList>
            <person name="Zhang H."/>
            <person name="Lin R."/>
            <person name="Xie B."/>
        </authorList>
    </citation>
    <scope>NUCLEOTIDE SEQUENCE</scope>
    <source>
        <strain evidence="10">BazhouSP</strain>
    </source>
</reference>
<evidence type="ECO:0000313" key="10">
    <source>
        <dbReference type="EMBL" id="KAI1701030.1"/>
    </source>
</evidence>
<dbReference type="GO" id="GO:0006897">
    <property type="term" value="P:endocytosis"/>
    <property type="evidence" value="ECO:0007669"/>
    <property type="project" value="TreeGrafter"/>
</dbReference>
<feature type="transmembrane region" description="Helical" evidence="8">
    <location>
        <begin position="832"/>
        <end position="852"/>
    </location>
</feature>
<dbReference type="InterPro" id="IPR048634">
    <property type="entry name" value="SecD_SecF_C"/>
</dbReference>
<dbReference type="Pfam" id="PF02355">
    <property type="entry name" value="SecD_SecF_C"/>
    <property type="match status" value="1"/>
</dbReference>
<evidence type="ECO:0000256" key="8">
    <source>
        <dbReference type="SAM" id="Phobius"/>
    </source>
</evidence>
<dbReference type="Gene3D" id="1.20.1640.10">
    <property type="entry name" value="Multidrug efflux transporter AcrB transmembrane domain"/>
    <property type="match status" value="2"/>
</dbReference>
<keyword evidence="6" id="KW-0325">Glycoprotein</keyword>
<feature type="transmembrane region" description="Helical" evidence="8">
    <location>
        <begin position="384"/>
        <end position="407"/>
    </location>
</feature>
<dbReference type="InterPro" id="IPR003392">
    <property type="entry name" value="PTHD_SSD"/>
</dbReference>
<dbReference type="GO" id="GO:0005886">
    <property type="term" value="C:plasma membrane"/>
    <property type="evidence" value="ECO:0007669"/>
    <property type="project" value="TreeGrafter"/>
</dbReference>
<evidence type="ECO:0000256" key="6">
    <source>
        <dbReference type="ARBA" id="ARBA00023180"/>
    </source>
</evidence>
<evidence type="ECO:0000313" key="11">
    <source>
        <dbReference type="Proteomes" id="UP001201812"/>
    </source>
</evidence>
<keyword evidence="5 8" id="KW-0472">Membrane</keyword>
<dbReference type="PANTHER" id="PTHR10796:SF88">
    <property type="entry name" value="SSD DOMAIN-CONTAINING PROTEIN"/>
    <property type="match status" value="1"/>
</dbReference>
<evidence type="ECO:0000256" key="2">
    <source>
        <dbReference type="ARBA" id="ARBA00005585"/>
    </source>
</evidence>
<proteinExistence type="inferred from homology"/>
<comment type="subcellular location">
    <subcellularLocation>
        <location evidence="1">Membrane</location>
        <topology evidence="1">Multi-pass membrane protein</topology>
    </subcellularLocation>
</comment>
<feature type="transmembrane region" description="Helical" evidence="8">
    <location>
        <begin position="56"/>
        <end position="75"/>
    </location>
</feature>
<dbReference type="PROSITE" id="PS50156">
    <property type="entry name" value="SSD"/>
    <property type="match status" value="1"/>
</dbReference>
<organism evidence="10 11">
    <name type="scientific">Ditylenchus destructor</name>
    <dbReference type="NCBI Taxonomy" id="166010"/>
    <lineage>
        <taxon>Eukaryota</taxon>
        <taxon>Metazoa</taxon>
        <taxon>Ecdysozoa</taxon>
        <taxon>Nematoda</taxon>
        <taxon>Chromadorea</taxon>
        <taxon>Rhabditida</taxon>
        <taxon>Tylenchina</taxon>
        <taxon>Tylenchomorpha</taxon>
        <taxon>Sphaerularioidea</taxon>
        <taxon>Anguinidae</taxon>
        <taxon>Anguininae</taxon>
        <taxon>Ditylenchus</taxon>
    </lineage>
</organism>
<feature type="transmembrane region" description="Helical" evidence="8">
    <location>
        <begin position="971"/>
        <end position="991"/>
    </location>
</feature>
<dbReference type="AlphaFoldDB" id="A0AAD4QZY9"/>
<evidence type="ECO:0000259" key="9">
    <source>
        <dbReference type="PROSITE" id="PS50156"/>
    </source>
</evidence>
<feature type="transmembrane region" description="Helical" evidence="8">
    <location>
        <begin position="355"/>
        <end position="377"/>
    </location>
</feature>